<dbReference type="Pfam" id="PF12295">
    <property type="entry name" value="Symplekin_C"/>
    <property type="match status" value="1"/>
</dbReference>
<dbReference type="GO" id="GO:0005847">
    <property type="term" value="C:mRNA cleavage and polyadenylation specificity factor complex"/>
    <property type="evidence" value="ECO:0007669"/>
    <property type="project" value="TreeGrafter"/>
</dbReference>
<reference evidence="3 4" key="1">
    <citation type="submission" date="2024-03" db="EMBL/GenBank/DDBJ databases">
        <title>Complete genome sequence of the green alga Chloropicon roscoffensis RCC1871.</title>
        <authorList>
            <person name="Lemieux C."/>
            <person name="Pombert J.-F."/>
            <person name="Otis C."/>
            <person name="Turmel M."/>
        </authorList>
    </citation>
    <scope>NUCLEOTIDE SEQUENCE [LARGE SCALE GENOMIC DNA]</scope>
    <source>
        <strain evidence="3 4">RCC1871</strain>
    </source>
</reference>
<feature type="compositionally biased region" description="Low complexity" evidence="1">
    <location>
        <begin position="339"/>
        <end position="348"/>
    </location>
</feature>
<evidence type="ECO:0000256" key="1">
    <source>
        <dbReference type="SAM" id="MobiDB-lite"/>
    </source>
</evidence>
<dbReference type="InterPro" id="IPR016024">
    <property type="entry name" value="ARM-type_fold"/>
</dbReference>
<dbReference type="PANTHER" id="PTHR15245">
    <property type="entry name" value="SYMPLEKIN-RELATED"/>
    <property type="match status" value="1"/>
</dbReference>
<accession>A0AAX4P4V8</accession>
<gene>
    <name evidence="3" type="ORF">HKI87_04g27490</name>
</gene>
<feature type="domain" description="Symplekin C-terminal" evidence="2">
    <location>
        <begin position="803"/>
        <end position="980"/>
    </location>
</feature>
<dbReference type="InterPro" id="IPR021850">
    <property type="entry name" value="Symplekin/Pta1"/>
</dbReference>
<proteinExistence type="predicted"/>
<keyword evidence="4" id="KW-1185">Reference proteome</keyword>
<dbReference type="Proteomes" id="UP001472866">
    <property type="component" value="Chromosome 04"/>
</dbReference>
<evidence type="ECO:0000313" key="3">
    <source>
        <dbReference type="EMBL" id="WZN61214.1"/>
    </source>
</evidence>
<feature type="region of interest" description="Disordered" evidence="1">
    <location>
        <begin position="330"/>
        <end position="363"/>
    </location>
</feature>
<evidence type="ECO:0000259" key="2">
    <source>
        <dbReference type="Pfam" id="PF12295"/>
    </source>
</evidence>
<dbReference type="EMBL" id="CP151504">
    <property type="protein sequence ID" value="WZN61214.1"/>
    <property type="molecule type" value="Genomic_DNA"/>
</dbReference>
<dbReference type="PANTHER" id="PTHR15245:SF20">
    <property type="entry name" value="SYMPLEKIN"/>
    <property type="match status" value="1"/>
</dbReference>
<dbReference type="SUPFAM" id="SSF48371">
    <property type="entry name" value="ARM repeat"/>
    <property type="match status" value="1"/>
</dbReference>
<sequence>MNASSKRDEAVDVFNALLLCSDQKEKAQKLKELTELLVRVPKNRELLPEFVPRLCELQLDQGAAVRRELAALLESLGGLPATTLSSAENAPYLVDALRCLASLSGDESEKVGKRALMAANALLSSAYKACVREHSAVQLERCWPALEDLRQEAAKTLRADSAAKGGHKVYACKFLESLVVFLSSEDLERLASRSDPVLYAKLKSGALEAGNKVFDEATALQDREKSSGVPATVAMVLLSALGAFARCRPELYAQGACGLLGNVAEALGRGKDGSAEGGDGGQAEAKRNALAQTLKQVLLGLVRSDKVRSFGGEVVETCAGALQSLGFDADASQARGKRPGPAARGAGQDRPKKRRRGPEDALPAGELLARFQDLVAKTRRVLAENDLQDFEGPVLSAEATADAVLANFGLDPAQFAALAAADREGEEEEEQALYRARSAAEALMDAQVGATQHAAQLSREDLKFMALASMRRLQGANLEAGATAASASPEDHQASLQDRLLGRIAAMALGNFWGEDRPHCKKVLDSLLEHILERMQRDGGHATAMGLFYAVFALGKGFRAVYDQMLMQLLRGMRRALPPHDRAMCRLLLELPTLPQGEIVAFLRDLIIMSSDKEGDEEAVEWAALGLAALRDLVFERPSLRRSCLTLSLSCAMHNNESLRQKATELVADTLYPSRYLQGDIENFALKALRQLTAKGDGVSQTEVSRHMGLLFALCVKKHDLLHELLSTFARASSAQRKVMNQKVAALAKEIPASSPAVLSVVEGPPRGSEILLLLVLHSMAEKGPLPPRLVRAVQSLHRKTGDARFLVPIFADMPKADAIDCLPKFAELPETARKTAILNAFAEDPQGRTEGSITASELFVRLHLIDEQKTGVSLKKLIECTNLCFQLKEIYNSTVLSVSIQQLVQYTPLPKLFMRTVIQTSSACPQLNGFIVNLLQRLVGKKIWEDVRQWQGFLMCATKLQAYPVLLQLPTPHLQAALNNKRMPDLRQKLCDFVKQNGQAAQRLPRTTLQALGVLQ</sequence>
<evidence type="ECO:0000313" key="4">
    <source>
        <dbReference type="Proteomes" id="UP001472866"/>
    </source>
</evidence>
<organism evidence="3 4">
    <name type="scientific">Chloropicon roscoffensis</name>
    <dbReference type="NCBI Taxonomy" id="1461544"/>
    <lineage>
        <taxon>Eukaryota</taxon>
        <taxon>Viridiplantae</taxon>
        <taxon>Chlorophyta</taxon>
        <taxon>Chloropicophyceae</taxon>
        <taxon>Chloropicales</taxon>
        <taxon>Chloropicaceae</taxon>
        <taxon>Chloropicon</taxon>
    </lineage>
</organism>
<dbReference type="AlphaFoldDB" id="A0AAX4P4V8"/>
<protein>
    <submittedName>
        <fullName evidence="3">Symplekin</fullName>
    </submittedName>
</protein>
<dbReference type="InterPro" id="IPR011989">
    <property type="entry name" value="ARM-like"/>
</dbReference>
<dbReference type="Gene3D" id="1.25.10.10">
    <property type="entry name" value="Leucine-rich Repeat Variant"/>
    <property type="match status" value="1"/>
</dbReference>
<name>A0AAX4P4V8_9CHLO</name>
<dbReference type="InterPro" id="IPR022075">
    <property type="entry name" value="Symplekin_C"/>
</dbReference>